<reference evidence="1" key="1">
    <citation type="submission" date="2014-09" db="EMBL/GenBank/DDBJ databases">
        <authorList>
            <person name="Magalhaes I.L.F."/>
            <person name="Oliveira U."/>
            <person name="Santos F.R."/>
            <person name="Vidigal T.H.D.A."/>
            <person name="Brescovit A.D."/>
            <person name="Santos A.J."/>
        </authorList>
    </citation>
    <scope>NUCLEOTIDE SEQUENCE</scope>
    <source>
        <tissue evidence="1">Shoot tissue taken approximately 20 cm above the soil surface</tissue>
    </source>
</reference>
<accession>A0A0A9GE13</accession>
<evidence type="ECO:0000313" key="1">
    <source>
        <dbReference type="EMBL" id="JAE22732.1"/>
    </source>
</evidence>
<proteinExistence type="predicted"/>
<protein>
    <submittedName>
        <fullName evidence="1">Uncharacterized protein</fullName>
    </submittedName>
</protein>
<name>A0A0A9GE13_ARUDO</name>
<dbReference type="EMBL" id="GBRH01175164">
    <property type="protein sequence ID" value="JAE22732.1"/>
    <property type="molecule type" value="Transcribed_RNA"/>
</dbReference>
<dbReference type="AlphaFoldDB" id="A0A0A9GE13"/>
<sequence>MVKIFFNPTVHCSVFYGVMCRIYFLHANFVTTIRIIQICVRLKKALHMMPVYKTITEKSKYFVTRIRRCDFDAFNNCEVIFGANIFFWVSSKRILFFGMLCIDKTWLIYIVLKIL</sequence>
<reference evidence="1" key="2">
    <citation type="journal article" date="2015" name="Data Brief">
        <title>Shoot transcriptome of the giant reed, Arundo donax.</title>
        <authorList>
            <person name="Barrero R.A."/>
            <person name="Guerrero F.D."/>
            <person name="Moolhuijzen P."/>
            <person name="Goolsby J.A."/>
            <person name="Tidwell J."/>
            <person name="Bellgard S.E."/>
            <person name="Bellgard M.I."/>
        </authorList>
    </citation>
    <scope>NUCLEOTIDE SEQUENCE</scope>
    <source>
        <tissue evidence="1">Shoot tissue taken approximately 20 cm above the soil surface</tissue>
    </source>
</reference>
<organism evidence="1">
    <name type="scientific">Arundo donax</name>
    <name type="common">Giant reed</name>
    <name type="synonym">Donax arundinaceus</name>
    <dbReference type="NCBI Taxonomy" id="35708"/>
    <lineage>
        <taxon>Eukaryota</taxon>
        <taxon>Viridiplantae</taxon>
        <taxon>Streptophyta</taxon>
        <taxon>Embryophyta</taxon>
        <taxon>Tracheophyta</taxon>
        <taxon>Spermatophyta</taxon>
        <taxon>Magnoliopsida</taxon>
        <taxon>Liliopsida</taxon>
        <taxon>Poales</taxon>
        <taxon>Poaceae</taxon>
        <taxon>PACMAD clade</taxon>
        <taxon>Arundinoideae</taxon>
        <taxon>Arundineae</taxon>
        <taxon>Arundo</taxon>
    </lineage>
</organism>